<evidence type="ECO:0000256" key="1">
    <source>
        <dbReference type="SAM" id="MobiDB-lite"/>
    </source>
</evidence>
<feature type="region of interest" description="Disordered" evidence="1">
    <location>
        <begin position="216"/>
        <end position="251"/>
    </location>
</feature>
<dbReference type="EMBL" id="PNEN01000351">
    <property type="protein sequence ID" value="PPJ59777.1"/>
    <property type="molecule type" value="Genomic_DNA"/>
</dbReference>
<evidence type="ECO:0000313" key="2">
    <source>
        <dbReference type="EMBL" id="PPJ59777.1"/>
    </source>
</evidence>
<keyword evidence="3" id="KW-1185">Reference proteome</keyword>
<comment type="caution">
    <text evidence="2">The sequence shown here is derived from an EMBL/GenBank/DDBJ whole genome shotgun (WGS) entry which is preliminary data.</text>
</comment>
<accession>A0A2S6CJ81</accession>
<sequence length="497" mass="53355">MSSTPSAVGNALTGISSDAWYSVQAFATDYYLGLSSSTPPSAVQLSDVEDPTLWQFVAAGPDTNRGVYALRSKTSEGRFCLYDGCDGPELCVEPPTVRECGNDAAEFQVFNSSSDSGGLLFTTFSSNGRAALSVDANSAEGDSVNTSDILTTNQDEVGYLWAIRSEEAVDTAAYPATFTPTFGTISAGSPNATASGSPTSSGPSAVTQTTLTTITPSASGDVSAATGSSNGASQTTAAQGSETSAPAQQTGSSASYTGISLKAALLGATFSAVLGLVINHAPSWLELLSSFTVKEDFWNTSNSTALTFCRIKTHQLARTTIKDDGDRIIELPDVKAAHFLAYAKDLYEEDSELHVSMFFELVPVESIDDPRRRLLFLIRFWHTGQKMKDIVFVNKVLDGMISLMVDSIDTTELCVFANNAELIGPKVRKLTIDILSRRVTVEDVEWLIQYWPSLAQEVQEQMVHLRDSLTTCLPTHSEWQRKYHVASPLNESNISAA</sequence>
<proteinExistence type="predicted"/>
<organism evidence="2 3">
    <name type="scientific">Cercospora berteroae</name>
    <dbReference type="NCBI Taxonomy" id="357750"/>
    <lineage>
        <taxon>Eukaryota</taxon>
        <taxon>Fungi</taxon>
        <taxon>Dikarya</taxon>
        <taxon>Ascomycota</taxon>
        <taxon>Pezizomycotina</taxon>
        <taxon>Dothideomycetes</taxon>
        <taxon>Dothideomycetidae</taxon>
        <taxon>Mycosphaerellales</taxon>
        <taxon>Mycosphaerellaceae</taxon>
        <taxon>Cercospora</taxon>
    </lineage>
</organism>
<gene>
    <name evidence="2" type="ORF">CBER1_04333</name>
</gene>
<dbReference type="OrthoDB" id="3648748at2759"/>
<name>A0A2S6CJ81_9PEZI</name>
<protein>
    <submittedName>
        <fullName evidence="2">Uncharacterized protein</fullName>
    </submittedName>
</protein>
<dbReference type="AlphaFoldDB" id="A0A2S6CJ81"/>
<evidence type="ECO:0000313" key="3">
    <source>
        <dbReference type="Proteomes" id="UP000237631"/>
    </source>
</evidence>
<dbReference type="Proteomes" id="UP000237631">
    <property type="component" value="Unassembled WGS sequence"/>
</dbReference>
<reference evidence="3" key="1">
    <citation type="journal article" date="2017" name="bioRxiv">
        <title>Conservation of a gene cluster reveals novel cercosporin biosynthetic mechanisms and extends production to the genus Colletotrichum.</title>
        <authorList>
            <person name="de Jonge R."/>
            <person name="Ebert M.K."/>
            <person name="Huitt-Roehl C.R."/>
            <person name="Pal P."/>
            <person name="Suttle J.C."/>
            <person name="Spanner R.E."/>
            <person name="Neubauer J.D."/>
            <person name="Jurick W.M.II."/>
            <person name="Stott K.A."/>
            <person name="Secor G.A."/>
            <person name="Thomma B.P.H.J."/>
            <person name="Van de Peer Y."/>
            <person name="Townsend C.A."/>
            <person name="Bolton M.D."/>
        </authorList>
    </citation>
    <scope>NUCLEOTIDE SEQUENCE [LARGE SCALE GENOMIC DNA]</scope>
    <source>
        <strain evidence="3">CBS538.71</strain>
    </source>
</reference>